<gene>
    <name evidence="1" type="ORF">VC83_08437</name>
</gene>
<dbReference type="EMBL" id="KV441411">
    <property type="protein sequence ID" value="OAF55110.1"/>
    <property type="molecule type" value="Genomic_DNA"/>
</dbReference>
<dbReference type="GeneID" id="36291478"/>
<sequence>MCVAERALEVRVAWQVGVERVVVKGSGWVSIGWGEGVVEEGLAGLLEVVDVAGWGGGEVVVGGFEGEVAEGPSIGALEVMVGVRYGAEAHMVVVRGCRYVEVRRVGWFMSGGVWRRQSIDEARSFYKFQFMLTTRT</sequence>
<proteinExistence type="predicted"/>
<evidence type="ECO:0000313" key="1">
    <source>
        <dbReference type="EMBL" id="OAF55110.1"/>
    </source>
</evidence>
<reference evidence="1" key="1">
    <citation type="submission" date="2016-03" db="EMBL/GenBank/DDBJ databases">
        <title>Updated assembly of Pseudogymnoascus destructans, the fungus causing white-nose syndrome of bats.</title>
        <authorList>
            <person name="Palmer J.M."/>
            <person name="Drees K.P."/>
            <person name="Foster J.T."/>
            <person name="Lindner D.L."/>
        </authorList>
    </citation>
    <scope>NUCLEOTIDE SEQUENCE [LARGE SCALE GENOMIC DNA]</scope>
    <source>
        <strain evidence="1">20631-21</strain>
    </source>
</reference>
<dbReference type="AlphaFoldDB" id="A0A177A0K2"/>
<dbReference type="RefSeq" id="XP_024320412.1">
    <property type="nucleotide sequence ID" value="XM_024471989.1"/>
</dbReference>
<protein>
    <submittedName>
        <fullName evidence="1">Uncharacterized protein</fullName>
    </submittedName>
</protein>
<name>A0A177A0K2_9PEZI</name>
<accession>A0A177A0K2</accession>
<organism evidence="1">
    <name type="scientific">Pseudogymnoascus destructans</name>
    <dbReference type="NCBI Taxonomy" id="655981"/>
    <lineage>
        <taxon>Eukaryota</taxon>
        <taxon>Fungi</taxon>
        <taxon>Dikarya</taxon>
        <taxon>Ascomycota</taxon>
        <taxon>Pezizomycotina</taxon>
        <taxon>Leotiomycetes</taxon>
        <taxon>Thelebolales</taxon>
        <taxon>Thelebolaceae</taxon>
        <taxon>Pseudogymnoascus</taxon>
    </lineage>
</organism>
<dbReference type="Proteomes" id="UP000077154">
    <property type="component" value="Unassembled WGS sequence"/>
</dbReference>